<evidence type="ECO:0000313" key="4">
    <source>
        <dbReference type="EMBL" id="MST67188.1"/>
    </source>
</evidence>
<dbReference type="EMBL" id="VUMS01000019">
    <property type="protein sequence ID" value="MST67188.1"/>
    <property type="molecule type" value="Genomic_DNA"/>
</dbReference>
<dbReference type="Pfam" id="PF00535">
    <property type="entry name" value="Glycos_transf_2"/>
    <property type="match status" value="1"/>
</dbReference>
<keyword evidence="1" id="KW-0328">Glycosyltransferase</keyword>
<accession>A0A7X2P463</accession>
<dbReference type="Gene3D" id="3.90.550.10">
    <property type="entry name" value="Spore Coat Polysaccharide Biosynthesis Protein SpsA, Chain A"/>
    <property type="match status" value="1"/>
</dbReference>
<feature type="domain" description="Glycosyltransferase 2-like" evidence="3">
    <location>
        <begin position="29"/>
        <end position="202"/>
    </location>
</feature>
<dbReference type="PANTHER" id="PTHR22916">
    <property type="entry name" value="GLYCOSYLTRANSFERASE"/>
    <property type="match status" value="1"/>
</dbReference>
<dbReference type="InterPro" id="IPR029044">
    <property type="entry name" value="Nucleotide-diphossugar_trans"/>
</dbReference>
<name>A0A7X2P463_9FIRM</name>
<reference evidence="4 5" key="1">
    <citation type="submission" date="2019-08" db="EMBL/GenBank/DDBJ databases">
        <title>In-depth cultivation of the pig gut microbiome towards novel bacterial diversity and tailored functional studies.</title>
        <authorList>
            <person name="Wylensek D."/>
            <person name="Hitch T.C.A."/>
            <person name="Clavel T."/>
        </authorList>
    </citation>
    <scope>NUCLEOTIDE SEQUENCE [LARGE SCALE GENOMIC DNA]</scope>
    <source>
        <strain evidence="4 5">BSM-380-WT-5A</strain>
    </source>
</reference>
<dbReference type="Proteomes" id="UP000440513">
    <property type="component" value="Unassembled WGS sequence"/>
</dbReference>
<proteinExistence type="predicted"/>
<dbReference type="GO" id="GO:0016757">
    <property type="term" value="F:glycosyltransferase activity"/>
    <property type="evidence" value="ECO:0007669"/>
    <property type="project" value="UniProtKB-KW"/>
</dbReference>
<dbReference type="AlphaFoldDB" id="A0A7X2P463"/>
<gene>
    <name evidence="4" type="ORF">FYJ57_10770</name>
</gene>
<protein>
    <submittedName>
        <fullName evidence="4">Glycosyltransferase</fullName>
    </submittedName>
</protein>
<evidence type="ECO:0000313" key="5">
    <source>
        <dbReference type="Proteomes" id="UP000440513"/>
    </source>
</evidence>
<evidence type="ECO:0000259" key="3">
    <source>
        <dbReference type="Pfam" id="PF00535"/>
    </source>
</evidence>
<dbReference type="InterPro" id="IPR001173">
    <property type="entry name" value="Glyco_trans_2-like"/>
</dbReference>
<dbReference type="PANTHER" id="PTHR22916:SF51">
    <property type="entry name" value="GLYCOSYLTRANSFERASE EPSH-RELATED"/>
    <property type="match status" value="1"/>
</dbReference>
<keyword evidence="5" id="KW-1185">Reference proteome</keyword>
<dbReference type="CDD" id="cd00761">
    <property type="entry name" value="Glyco_tranf_GTA_type"/>
    <property type="match status" value="1"/>
</dbReference>
<organism evidence="4 5">
    <name type="scientific">Oliverpabstia intestinalis</name>
    <dbReference type="NCBI Taxonomy" id="2606633"/>
    <lineage>
        <taxon>Bacteria</taxon>
        <taxon>Bacillati</taxon>
        <taxon>Bacillota</taxon>
        <taxon>Clostridia</taxon>
        <taxon>Lachnospirales</taxon>
        <taxon>Lachnospiraceae</taxon>
        <taxon>Oliverpabstia</taxon>
    </lineage>
</organism>
<keyword evidence="2 4" id="KW-0808">Transferase</keyword>
<dbReference type="SUPFAM" id="SSF53448">
    <property type="entry name" value="Nucleotide-diphospho-sugar transferases"/>
    <property type="match status" value="1"/>
</dbReference>
<sequence length="369" mass="43001">MKHCFLVELRQLFVRSLMGEEKMTEPRISVIIPVYNVEAYLRRCVDSVIGQDYRELEIILVDDGSSDSSGVICDEYARKDGRVRVIHQENMGPHDARNTGMAAAVGEYISFVDSDDWIEAGIYTYMISIVDACHPDMIRFGFKKVLNGRIVAEKKMPYETGLYEGVSIREIQMDIISNEGILDYKKTRSLSPWSSLYRRELIMKQGIRFISVREILNEDYLFVLQASQAASSIYVSDKSFYCYDTREGSITMSYRQNMVSRKKKLFHTYCCSLDMNDKDVRIRLKNFYIDCIYACIVNECGDYHSRTESVAAIRELLQDEKLQRYLRDNHRLIHSVRTGCICFLMRHKLAAVMYDSYRLMKSLKNRRKA</sequence>
<evidence type="ECO:0000256" key="2">
    <source>
        <dbReference type="ARBA" id="ARBA00022679"/>
    </source>
</evidence>
<comment type="caution">
    <text evidence="4">The sequence shown here is derived from an EMBL/GenBank/DDBJ whole genome shotgun (WGS) entry which is preliminary data.</text>
</comment>
<evidence type="ECO:0000256" key="1">
    <source>
        <dbReference type="ARBA" id="ARBA00022676"/>
    </source>
</evidence>